<evidence type="ECO:0000256" key="4">
    <source>
        <dbReference type="HAMAP-Rule" id="MF_00094"/>
    </source>
</evidence>
<keyword evidence="2 4" id="KW-0488">Methylation</keyword>
<feature type="modified residue" description="N5-methylglutamine" evidence="4">
    <location>
        <position position="251"/>
    </location>
</feature>
<dbReference type="HAMAP" id="MF_00094">
    <property type="entry name" value="Rel_fac_2"/>
    <property type="match status" value="1"/>
</dbReference>
<dbReference type="InterPro" id="IPR045853">
    <property type="entry name" value="Pep_chain_release_fac_I_sf"/>
</dbReference>
<gene>
    <name evidence="4 7" type="primary">prfB</name>
    <name evidence="7" type="ordered locus">PSMK_28940</name>
</gene>
<protein>
    <recommendedName>
        <fullName evidence="4 5">Peptide chain release factor 2</fullName>
        <shortName evidence="4">RF-2</shortName>
    </recommendedName>
</protein>
<evidence type="ECO:0000256" key="2">
    <source>
        <dbReference type="ARBA" id="ARBA00022481"/>
    </source>
</evidence>
<dbReference type="Gene3D" id="3.30.70.1660">
    <property type="match status" value="1"/>
</dbReference>
<keyword evidence="3 4" id="KW-0648">Protein biosynthesis</keyword>
<dbReference type="Gene3D" id="3.30.160.20">
    <property type="match status" value="1"/>
</dbReference>
<dbReference type="Pfam" id="PF03462">
    <property type="entry name" value="PCRF"/>
    <property type="match status" value="1"/>
</dbReference>
<evidence type="ECO:0000256" key="3">
    <source>
        <dbReference type="ARBA" id="ARBA00022917"/>
    </source>
</evidence>
<dbReference type="RefSeq" id="WP_014438261.1">
    <property type="nucleotide sequence ID" value="NC_017080.1"/>
</dbReference>
<dbReference type="EMBL" id="AP012338">
    <property type="protein sequence ID" value="BAM05053.1"/>
    <property type="molecule type" value="Genomic_DNA"/>
</dbReference>
<dbReference type="HOGENOM" id="CLU_036856_6_0_0"/>
<keyword evidence="8" id="KW-1185">Reference proteome</keyword>
<dbReference type="PANTHER" id="PTHR43116:SF3">
    <property type="entry name" value="CLASS I PEPTIDE CHAIN RELEASE FACTOR"/>
    <property type="match status" value="1"/>
</dbReference>
<reference evidence="7 8" key="1">
    <citation type="submission" date="2012-02" db="EMBL/GenBank/DDBJ databases">
        <title>Complete genome sequence of Phycisphaera mikurensis NBRC 102666.</title>
        <authorList>
            <person name="Ankai A."/>
            <person name="Hosoyama A."/>
            <person name="Terui Y."/>
            <person name="Sekine M."/>
            <person name="Fukai R."/>
            <person name="Kato Y."/>
            <person name="Nakamura S."/>
            <person name="Yamada-Narita S."/>
            <person name="Kawakoshi A."/>
            <person name="Fukunaga Y."/>
            <person name="Yamazaki S."/>
            <person name="Fujita N."/>
        </authorList>
    </citation>
    <scope>NUCLEOTIDE SEQUENCE [LARGE SCALE GENOMIC DNA]</scope>
    <source>
        <strain evidence="8">NBRC 102666 / KCTC 22515 / FYK2301M01</strain>
    </source>
</reference>
<accession>I0IIG5</accession>
<evidence type="ECO:0000256" key="5">
    <source>
        <dbReference type="NCBIfam" id="TIGR00020"/>
    </source>
</evidence>
<dbReference type="InterPro" id="IPR004374">
    <property type="entry name" value="PrfB"/>
</dbReference>
<dbReference type="PANTHER" id="PTHR43116">
    <property type="entry name" value="PEPTIDE CHAIN RELEASE FACTOR 2"/>
    <property type="match status" value="1"/>
</dbReference>
<dbReference type="SUPFAM" id="SSF75620">
    <property type="entry name" value="Release factor"/>
    <property type="match status" value="1"/>
</dbReference>
<evidence type="ECO:0000313" key="7">
    <source>
        <dbReference type="EMBL" id="BAM05053.1"/>
    </source>
</evidence>
<dbReference type="SMART" id="SM00937">
    <property type="entry name" value="PCRF"/>
    <property type="match status" value="1"/>
</dbReference>
<dbReference type="Pfam" id="PF00472">
    <property type="entry name" value="RF-1"/>
    <property type="match status" value="1"/>
</dbReference>
<dbReference type="KEGG" id="phm:PSMK_28940"/>
<dbReference type="GO" id="GO:0005737">
    <property type="term" value="C:cytoplasm"/>
    <property type="evidence" value="ECO:0007669"/>
    <property type="project" value="UniProtKB-SubCell"/>
</dbReference>
<dbReference type="Gene3D" id="1.20.58.410">
    <property type="entry name" value="Release factor"/>
    <property type="match status" value="1"/>
</dbReference>
<organism evidence="7 8">
    <name type="scientific">Phycisphaera mikurensis (strain NBRC 102666 / KCTC 22515 / FYK2301M01)</name>
    <dbReference type="NCBI Taxonomy" id="1142394"/>
    <lineage>
        <taxon>Bacteria</taxon>
        <taxon>Pseudomonadati</taxon>
        <taxon>Planctomycetota</taxon>
        <taxon>Phycisphaerae</taxon>
        <taxon>Phycisphaerales</taxon>
        <taxon>Phycisphaeraceae</taxon>
        <taxon>Phycisphaera</taxon>
    </lineage>
</organism>
<name>I0IIG5_PHYMF</name>
<evidence type="ECO:0000313" key="8">
    <source>
        <dbReference type="Proteomes" id="UP000007881"/>
    </source>
</evidence>
<dbReference type="Proteomes" id="UP000007881">
    <property type="component" value="Chromosome"/>
</dbReference>
<comment type="similarity">
    <text evidence="1 4">Belongs to the prokaryotic/mitochondrial release factor family.</text>
</comment>
<keyword evidence="4" id="KW-0963">Cytoplasm</keyword>
<dbReference type="PROSITE" id="PS00745">
    <property type="entry name" value="RF_PROK_I"/>
    <property type="match status" value="1"/>
</dbReference>
<dbReference type="InterPro" id="IPR005139">
    <property type="entry name" value="PCRF"/>
</dbReference>
<comment type="function">
    <text evidence="4">Peptide chain release factor 2 directs the termination of translation in response to the peptide chain termination codons UGA and UAA.</text>
</comment>
<dbReference type="GO" id="GO:0016149">
    <property type="term" value="F:translation release factor activity, codon specific"/>
    <property type="evidence" value="ECO:0007669"/>
    <property type="project" value="UniProtKB-UniRule"/>
</dbReference>
<evidence type="ECO:0000259" key="6">
    <source>
        <dbReference type="PROSITE" id="PS00745"/>
    </source>
</evidence>
<dbReference type="InterPro" id="IPR000352">
    <property type="entry name" value="Pep_chain_release_fac_I"/>
</dbReference>
<sequence length="364" mass="40705">MRDNIPAVLDEYQTRVADMGRALHVEEREAELAAFTERMNAPTFWDDPDQANRMLAEMKAVKVVLEPWKAAAAKVEDAVLLWEMAGEAGDQESKEEVDQQLDAIEADLDKLEITSLLSGKHDAKAAYLTIQSGAGGTEADDWAEMLMRMYMYYFEKQGFDASEVSLTHGTEAGVKEVTLHVTGPFAYGYLSAERGTHRLARVSPYNAEGKRQTSFATVDVVPEFEDDGKLEIDENELEVTAFARSSGPGGQNVNKVASAVRIVHKPTQIMVVCSVHRKQEQNRKQALGILRAKLELIEEEKRQAEMDDATGGKVDRGWGTQIRSYVFYDNRVKDHRTGFEKGNPQAVMDGDLQGFIEAELRRRV</sequence>
<dbReference type="OrthoDB" id="9806673at2"/>
<dbReference type="AlphaFoldDB" id="I0IIG5"/>
<comment type="PTM">
    <text evidence="4">Methylated by PrmC. Methylation increases the termination efficiency of RF2.</text>
</comment>
<comment type="subcellular location">
    <subcellularLocation>
        <location evidence="4">Cytoplasm</location>
    </subcellularLocation>
</comment>
<proteinExistence type="inferred from homology"/>
<evidence type="ECO:0000256" key="1">
    <source>
        <dbReference type="ARBA" id="ARBA00010835"/>
    </source>
</evidence>
<feature type="domain" description="Prokaryotic-type class I peptide chain release factors" evidence="6">
    <location>
        <begin position="244"/>
        <end position="260"/>
    </location>
</feature>
<dbReference type="eggNOG" id="COG1186">
    <property type="taxonomic scope" value="Bacteria"/>
</dbReference>
<dbReference type="NCBIfam" id="TIGR00020">
    <property type="entry name" value="prfB"/>
    <property type="match status" value="1"/>
</dbReference>
<dbReference type="STRING" id="1142394.PSMK_28940"/>